<gene>
    <name evidence="1" type="ORF">NCTC12151_00313</name>
</gene>
<sequence length="87" mass="9737">MNAQKFNQRCHVGTVFGLRTFTGLHFVRTVAPAHDIGNGQAMVEINRNPWFVPIKALHSVAPESLREPLSFGLMSSHDRCVPLYCSE</sequence>
<keyword evidence="2" id="KW-1185">Reference proteome</keyword>
<dbReference type="Proteomes" id="UP000249005">
    <property type="component" value="Chromosome 1"/>
</dbReference>
<reference evidence="1 2" key="1">
    <citation type="submission" date="2018-06" db="EMBL/GenBank/DDBJ databases">
        <authorList>
            <consortium name="Pathogen Informatics"/>
            <person name="Doyle S."/>
        </authorList>
    </citation>
    <scope>NUCLEOTIDE SEQUENCE [LARGE SCALE GENOMIC DNA]</scope>
    <source>
        <strain evidence="1 2">NCTC12151</strain>
    </source>
</reference>
<evidence type="ECO:0000313" key="1">
    <source>
        <dbReference type="EMBL" id="SQI34995.1"/>
    </source>
</evidence>
<proteinExistence type="predicted"/>
<organism evidence="1 2">
    <name type="scientific">Leminorella richardii</name>
    <dbReference type="NCBI Taxonomy" id="158841"/>
    <lineage>
        <taxon>Bacteria</taxon>
        <taxon>Pseudomonadati</taxon>
        <taxon>Pseudomonadota</taxon>
        <taxon>Gammaproteobacteria</taxon>
        <taxon>Enterobacterales</taxon>
        <taxon>Budviciaceae</taxon>
        <taxon>Leminorella</taxon>
    </lineage>
</organism>
<accession>A0A2X4X610</accession>
<evidence type="ECO:0000313" key="2">
    <source>
        <dbReference type="Proteomes" id="UP000249005"/>
    </source>
</evidence>
<name>A0A2X4X610_9GAMM</name>
<protein>
    <submittedName>
        <fullName evidence="1">Uncharacterized protein</fullName>
    </submittedName>
</protein>
<dbReference type="EMBL" id="LS483470">
    <property type="protein sequence ID" value="SQI34995.1"/>
    <property type="molecule type" value="Genomic_DNA"/>
</dbReference>
<dbReference type="KEGG" id="lri:NCTC12151_00313"/>
<dbReference type="AlphaFoldDB" id="A0A2X4X610"/>